<dbReference type="RefSeq" id="XP_068139622.1">
    <property type="nucleotide sequence ID" value="XM_068283521.1"/>
</dbReference>
<feature type="region of interest" description="Disordered" evidence="1">
    <location>
        <begin position="60"/>
        <end position="80"/>
    </location>
</feature>
<organism evidence="2 3">
    <name type="scientific">Yarrowia lipolytica</name>
    <name type="common">Candida lipolytica</name>
    <dbReference type="NCBI Taxonomy" id="4952"/>
    <lineage>
        <taxon>Eukaryota</taxon>
        <taxon>Fungi</taxon>
        <taxon>Dikarya</taxon>
        <taxon>Ascomycota</taxon>
        <taxon>Saccharomycotina</taxon>
        <taxon>Dipodascomycetes</taxon>
        <taxon>Dipodascales</taxon>
        <taxon>Dipodascales incertae sedis</taxon>
        <taxon>Yarrowia</taxon>
    </lineage>
</organism>
<dbReference type="EMBL" id="CP017558">
    <property type="protein sequence ID" value="AOW07990.1"/>
    <property type="molecule type" value="Genomic_DNA"/>
</dbReference>
<dbReference type="VEuPathDB" id="FungiDB:YALI1_F39923g"/>
<sequence>MYEPENVATASDWAFELRFGFSGEFNTRGEYRPPAAKCPVSPVTVASGLTANELKNAMSQEASLGPAEMPEPTPVSCEQTDPTEDFLCYGNALMGFEHDTIGLTFIYPP</sequence>
<dbReference type="AlphaFoldDB" id="A0A1D8NQU0"/>
<evidence type="ECO:0000256" key="1">
    <source>
        <dbReference type="SAM" id="MobiDB-lite"/>
    </source>
</evidence>
<accession>A0A1D8NQU0</accession>
<gene>
    <name evidence="2" type="ORF">YALI1_F39923g</name>
</gene>
<evidence type="ECO:0000313" key="3">
    <source>
        <dbReference type="Proteomes" id="UP000182444"/>
    </source>
</evidence>
<evidence type="ECO:0000313" key="2">
    <source>
        <dbReference type="EMBL" id="AOW07990.1"/>
    </source>
</evidence>
<reference evidence="2 3" key="1">
    <citation type="journal article" date="2016" name="PLoS ONE">
        <title>Sequence Assembly of Yarrowia lipolytica Strain W29/CLIB89 Shows Transposable Element Diversity.</title>
        <authorList>
            <person name="Magnan C."/>
            <person name="Yu J."/>
            <person name="Chang I."/>
            <person name="Jahn E."/>
            <person name="Kanomata Y."/>
            <person name="Wu J."/>
            <person name="Zeller M."/>
            <person name="Oakes M."/>
            <person name="Baldi P."/>
            <person name="Sandmeyer S."/>
        </authorList>
    </citation>
    <scope>NUCLEOTIDE SEQUENCE [LARGE SCALE GENOMIC DNA]</scope>
    <source>
        <strain evidence="3">CLIB89(W29)</strain>
    </source>
</reference>
<name>A0A1D8NQU0_YARLL</name>
<dbReference type="Proteomes" id="UP000182444">
    <property type="component" value="Chromosome 1F"/>
</dbReference>
<protein>
    <submittedName>
        <fullName evidence="2">Uncharacterized protein</fullName>
    </submittedName>
</protein>
<dbReference type="GeneID" id="94584096"/>
<proteinExistence type="predicted"/>